<accession>A0A0D0CLT0</accession>
<evidence type="ECO:0008006" key="3">
    <source>
        <dbReference type="Google" id="ProtNLM"/>
    </source>
</evidence>
<reference evidence="1 2" key="1">
    <citation type="submission" date="2014-04" db="EMBL/GenBank/DDBJ databases">
        <title>Evolutionary Origins and Diversification of the Mycorrhizal Mutualists.</title>
        <authorList>
            <consortium name="DOE Joint Genome Institute"/>
            <consortium name="Mycorrhizal Genomics Consortium"/>
            <person name="Kohler A."/>
            <person name="Kuo A."/>
            <person name="Nagy L.G."/>
            <person name="Floudas D."/>
            <person name="Copeland A."/>
            <person name="Barry K.W."/>
            <person name="Cichocki N."/>
            <person name="Veneault-Fourrey C."/>
            <person name="LaButti K."/>
            <person name="Lindquist E.A."/>
            <person name="Lipzen A."/>
            <person name="Lundell T."/>
            <person name="Morin E."/>
            <person name="Murat C."/>
            <person name="Riley R."/>
            <person name="Ohm R."/>
            <person name="Sun H."/>
            <person name="Tunlid A."/>
            <person name="Henrissat B."/>
            <person name="Grigoriev I.V."/>
            <person name="Hibbett D.S."/>
            <person name="Martin F."/>
        </authorList>
    </citation>
    <scope>NUCLEOTIDE SEQUENCE [LARGE SCALE GENOMIC DNA]</scope>
    <source>
        <strain evidence="1 2">FD-317 M1</strain>
    </source>
</reference>
<dbReference type="Proteomes" id="UP000053593">
    <property type="component" value="Unassembled WGS sequence"/>
</dbReference>
<proteinExistence type="predicted"/>
<evidence type="ECO:0000313" key="1">
    <source>
        <dbReference type="EMBL" id="KIK59497.1"/>
    </source>
</evidence>
<gene>
    <name evidence="1" type="ORF">GYMLUDRAFT_44468</name>
</gene>
<sequence>MASETQLHLHQSRIEGPVYLEPNEVAFLRRQILEGELQLMAFESRTNEGSAPAETSFESESKLVELSLLRNLLSPIRRIPVEVLATIFELICWSPHFPPTYGVMRSASIISSVCIAWRNTAHATPHIWTKLCLSRSWHPKAFIGDVAWIKVWLSRSRGLPLELFLDLQHVNTRNEVPEYKLTQFVEHVAGFSCQITWFAFSGDSKLFLPLFRLPPSSFPRLEGIYMDILPVRALAYLFPNKVQAFLDSPTLQHVQITDSADGSLLESLALPEGQLANLVIHGQRLFASRALYSDVLHRCKSLVNLTIHLPTFNAPGQHYHFIGFDENHSLVLPSLKFLHTSCHPVTGNGVNILRCLVAPRLEILVLKWRGQIYRDLSMDVSRFQDCSAARLLSLDLVGFTAGPGEHSYRLTECLFAILPLFFTVKAFKFCYMLYDVDLLLQAMIYREKRPVLLPNLKHFELTQLPSPNTSQEGVPLSSTLHLSSVILSRYPQGETDDTLPAKLQSVLLHGQRFKEHVESIRQTAPGLRLHYCENYHVHPSQL</sequence>
<dbReference type="OrthoDB" id="2844577at2759"/>
<keyword evidence="2" id="KW-1185">Reference proteome</keyword>
<evidence type="ECO:0000313" key="2">
    <source>
        <dbReference type="Proteomes" id="UP000053593"/>
    </source>
</evidence>
<protein>
    <recommendedName>
        <fullName evidence="3">F-box domain-containing protein</fullName>
    </recommendedName>
</protein>
<dbReference type="EMBL" id="KN834779">
    <property type="protein sequence ID" value="KIK59497.1"/>
    <property type="molecule type" value="Genomic_DNA"/>
</dbReference>
<name>A0A0D0CLT0_9AGAR</name>
<dbReference type="AlphaFoldDB" id="A0A0D0CLT0"/>
<organism evidence="1 2">
    <name type="scientific">Collybiopsis luxurians FD-317 M1</name>
    <dbReference type="NCBI Taxonomy" id="944289"/>
    <lineage>
        <taxon>Eukaryota</taxon>
        <taxon>Fungi</taxon>
        <taxon>Dikarya</taxon>
        <taxon>Basidiomycota</taxon>
        <taxon>Agaricomycotina</taxon>
        <taxon>Agaricomycetes</taxon>
        <taxon>Agaricomycetidae</taxon>
        <taxon>Agaricales</taxon>
        <taxon>Marasmiineae</taxon>
        <taxon>Omphalotaceae</taxon>
        <taxon>Collybiopsis</taxon>
        <taxon>Collybiopsis luxurians</taxon>
    </lineage>
</organism>
<dbReference type="HOGENOM" id="CLU_473304_0_0_1"/>